<dbReference type="EMBL" id="JAGIOO010000001">
    <property type="protein sequence ID" value="MBP2477219.1"/>
    <property type="molecule type" value="Genomic_DNA"/>
</dbReference>
<feature type="domain" description="Amine oxidase" evidence="1">
    <location>
        <begin position="19"/>
        <end position="357"/>
    </location>
</feature>
<comment type="caution">
    <text evidence="2">The sequence shown here is derived from an EMBL/GenBank/DDBJ whole genome shotgun (WGS) entry which is preliminary data.</text>
</comment>
<accession>A0ABS5ALX2</accession>
<organism evidence="2 3">
    <name type="scientific">Crossiella equi</name>
    <dbReference type="NCBI Taxonomy" id="130796"/>
    <lineage>
        <taxon>Bacteria</taxon>
        <taxon>Bacillati</taxon>
        <taxon>Actinomycetota</taxon>
        <taxon>Actinomycetes</taxon>
        <taxon>Pseudonocardiales</taxon>
        <taxon>Pseudonocardiaceae</taxon>
        <taxon>Crossiella</taxon>
    </lineage>
</organism>
<dbReference type="SUPFAM" id="SSF51905">
    <property type="entry name" value="FAD/NAD(P)-binding domain"/>
    <property type="match status" value="1"/>
</dbReference>
<dbReference type="Pfam" id="PF01593">
    <property type="entry name" value="Amino_oxidase"/>
    <property type="match status" value="1"/>
</dbReference>
<protein>
    <submittedName>
        <fullName evidence="2">Glycine/D-amino acid oxidase-like deaminating enzyme</fullName>
    </submittedName>
</protein>
<gene>
    <name evidence="2" type="ORF">JOF53_006091</name>
</gene>
<dbReference type="Proteomes" id="UP001519363">
    <property type="component" value="Unassembled WGS sequence"/>
</dbReference>
<name>A0ABS5ALX2_9PSEU</name>
<dbReference type="PANTHER" id="PTHR42923">
    <property type="entry name" value="PROTOPORPHYRINOGEN OXIDASE"/>
    <property type="match status" value="1"/>
</dbReference>
<dbReference type="InterPro" id="IPR036188">
    <property type="entry name" value="FAD/NAD-bd_sf"/>
</dbReference>
<evidence type="ECO:0000313" key="3">
    <source>
        <dbReference type="Proteomes" id="UP001519363"/>
    </source>
</evidence>
<dbReference type="InterPro" id="IPR002937">
    <property type="entry name" value="Amino_oxidase"/>
</dbReference>
<reference evidence="2 3" key="1">
    <citation type="submission" date="2021-03" db="EMBL/GenBank/DDBJ databases">
        <title>Sequencing the genomes of 1000 actinobacteria strains.</title>
        <authorList>
            <person name="Klenk H.-P."/>
        </authorList>
    </citation>
    <scope>NUCLEOTIDE SEQUENCE [LARGE SCALE GENOMIC DNA]</scope>
    <source>
        <strain evidence="2 3">DSM 44580</strain>
    </source>
</reference>
<sequence>MLSDDVHARSIAVLGAGASGLAAARELHRLGHRVVVLEARTSVGGQCASAEVDGYEHDLAAHTYSPAHHRVQALVEQLGLTTHELGPPLALDPATGQSRPVLPAPMCHEALARYRRVREELFPRIAEPGLAHSARALATPARRWLTEFRLTALGEALGTAGFGHLHLDLPALYLVKYAELMVHQEYAGCIRAVCGGFGALWRRVAEELPDVRLGARVDGVRRERDGVRLLVDGEPLLVEDLVVATGLPEVLPVLDATEAERALAARVRHLDLVTTLATVRGLPEGAQTVVPGGTGGCVGFQRHHPDSDVLACHAYGGPGLDGPAIADRLRADVASWGGRLERLHLQRRWRTLPHFGSEDLAGGALDELEALQGQRRTYHLGALGAFELVECVLGYAQDLVRRHFAPARTRTGSGTVAAARC</sequence>
<keyword evidence="3" id="KW-1185">Reference proteome</keyword>
<dbReference type="InterPro" id="IPR050464">
    <property type="entry name" value="Zeta_carotene_desat/Oxidored"/>
</dbReference>
<dbReference type="RefSeq" id="WP_086780944.1">
    <property type="nucleotide sequence ID" value="NZ_JAGIOO010000001.1"/>
</dbReference>
<evidence type="ECO:0000313" key="2">
    <source>
        <dbReference type="EMBL" id="MBP2477219.1"/>
    </source>
</evidence>
<dbReference type="Gene3D" id="3.50.50.60">
    <property type="entry name" value="FAD/NAD(P)-binding domain"/>
    <property type="match status" value="1"/>
</dbReference>
<dbReference type="Gene3D" id="3.30.70.1990">
    <property type="match status" value="1"/>
</dbReference>
<dbReference type="Gene3D" id="1.10.405.20">
    <property type="match status" value="1"/>
</dbReference>
<proteinExistence type="predicted"/>
<evidence type="ECO:0000259" key="1">
    <source>
        <dbReference type="Pfam" id="PF01593"/>
    </source>
</evidence>